<evidence type="ECO:0000256" key="5">
    <source>
        <dbReference type="ARBA" id="ARBA00023136"/>
    </source>
</evidence>
<dbReference type="OrthoDB" id="512217at2"/>
<proteinExistence type="predicted"/>
<evidence type="ECO:0000256" key="1">
    <source>
        <dbReference type="ARBA" id="ARBA00004651"/>
    </source>
</evidence>
<feature type="transmembrane region" description="Helical" evidence="6">
    <location>
        <begin position="55"/>
        <end position="75"/>
    </location>
</feature>
<feature type="transmembrane region" description="Helical" evidence="6">
    <location>
        <begin position="244"/>
        <end position="264"/>
    </location>
</feature>
<feature type="transmembrane region" description="Helical" evidence="6">
    <location>
        <begin position="391"/>
        <end position="410"/>
    </location>
</feature>
<dbReference type="AlphaFoldDB" id="A0A1G6YQS7"/>
<evidence type="ECO:0000256" key="4">
    <source>
        <dbReference type="ARBA" id="ARBA00022989"/>
    </source>
</evidence>
<evidence type="ECO:0000256" key="2">
    <source>
        <dbReference type="ARBA" id="ARBA00022475"/>
    </source>
</evidence>
<organism evidence="7 8">
    <name type="scientific">Pricia antarctica</name>
    <dbReference type="NCBI Taxonomy" id="641691"/>
    <lineage>
        <taxon>Bacteria</taxon>
        <taxon>Pseudomonadati</taxon>
        <taxon>Bacteroidota</taxon>
        <taxon>Flavobacteriia</taxon>
        <taxon>Flavobacteriales</taxon>
        <taxon>Flavobacteriaceae</taxon>
        <taxon>Pricia</taxon>
    </lineage>
</organism>
<dbReference type="InterPro" id="IPR050833">
    <property type="entry name" value="Poly_Biosynth_Transport"/>
</dbReference>
<feature type="transmembrane region" description="Helical" evidence="6">
    <location>
        <begin position="284"/>
        <end position="303"/>
    </location>
</feature>
<feature type="transmembrane region" description="Helical" evidence="6">
    <location>
        <begin position="178"/>
        <end position="195"/>
    </location>
</feature>
<keyword evidence="5 6" id="KW-0472">Membrane</keyword>
<feature type="transmembrane region" description="Helical" evidence="6">
    <location>
        <begin position="201"/>
        <end position="223"/>
    </location>
</feature>
<evidence type="ECO:0000313" key="8">
    <source>
        <dbReference type="Proteomes" id="UP000199109"/>
    </source>
</evidence>
<name>A0A1G6YQS7_9FLAO</name>
<dbReference type="PANTHER" id="PTHR30250">
    <property type="entry name" value="PST FAMILY PREDICTED COLANIC ACID TRANSPORTER"/>
    <property type="match status" value="1"/>
</dbReference>
<evidence type="ECO:0000313" key="7">
    <source>
        <dbReference type="EMBL" id="SDD92393.1"/>
    </source>
</evidence>
<dbReference type="PANTHER" id="PTHR30250:SF26">
    <property type="entry name" value="PSMA PROTEIN"/>
    <property type="match status" value="1"/>
</dbReference>
<dbReference type="STRING" id="641691.SAMN05421636_102332"/>
<gene>
    <name evidence="7" type="ORF">SAMN05421636_102332</name>
</gene>
<keyword evidence="3 6" id="KW-0812">Transmembrane</keyword>
<feature type="transmembrane region" description="Helical" evidence="6">
    <location>
        <begin position="356"/>
        <end position="379"/>
    </location>
</feature>
<dbReference type="InterPro" id="IPR002797">
    <property type="entry name" value="Polysacc_synth"/>
</dbReference>
<dbReference type="Pfam" id="PF01943">
    <property type="entry name" value="Polysacc_synt"/>
    <property type="match status" value="1"/>
</dbReference>
<evidence type="ECO:0000256" key="3">
    <source>
        <dbReference type="ARBA" id="ARBA00022692"/>
    </source>
</evidence>
<sequence>MKAIERIKAILFKGNTRSVRVKKNVLLTILIKVAGMLIGFIYMPLSLDYLGQIKFGIFLTMLSIIDWFLNFDIGIGQGLRNKFGESVVRKGNRDAVYYVSTAYFVLGAIIAAVTVTLLILNFSLPWASWLNIPLDLQSEVKILGAIIIIAFGIRFIAGNIYEIFYAMQKMAYVEFFQFLSKATFLVFILLIPFIATESLLLFGAANSLTFALVPLIVGLYYFSSKFSAYRPSVKYVKMKYFKDLFSLSSKFFLIKIAMLIIHQTNNILIALFVSLESVPQYEAAYKYMSIFMLLFVILNNQLWPSNTEAYAKGDLVWMKKMMRALLKIWFATLVLATLMVVISPFVYELWFQKTPLYIPMAISISVAVSICLTTWVNMYNIVLNGTGKIKLQMYTWLFAAFINIPISLFLVEVIDLGVVGIVLGTVASLIPLAIVAPIQVNKILSKKDIGIWAK</sequence>
<dbReference type="EMBL" id="FNAO01000002">
    <property type="protein sequence ID" value="SDD92393.1"/>
    <property type="molecule type" value="Genomic_DNA"/>
</dbReference>
<keyword evidence="2" id="KW-1003">Cell membrane</keyword>
<protein>
    <submittedName>
        <fullName evidence="7">Na+-driven multidrug efflux pump</fullName>
    </submittedName>
</protein>
<keyword evidence="4 6" id="KW-1133">Transmembrane helix</keyword>
<feature type="transmembrane region" description="Helical" evidence="6">
    <location>
        <begin position="324"/>
        <end position="350"/>
    </location>
</feature>
<feature type="transmembrane region" description="Helical" evidence="6">
    <location>
        <begin position="142"/>
        <end position="166"/>
    </location>
</feature>
<feature type="transmembrane region" description="Helical" evidence="6">
    <location>
        <begin position="416"/>
        <end position="438"/>
    </location>
</feature>
<feature type="transmembrane region" description="Helical" evidence="6">
    <location>
        <begin position="96"/>
        <end position="122"/>
    </location>
</feature>
<accession>A0A1G6YQS7</accession>
<comment type="subcellular location">
    <subcellularLocation>
        <location evidence="1">Cell membrane</location>
        <topology evidence="1">Multi-pass membrane protein</topology>
    </subcellularLocation>
</comment>
<dbReference type="RefSeq" id="WP_091866201.1">
    <property type="nucleotide sequence ID" value="NZ_FNAO01000002.1"/>
</dbReference>
<reference evidence="7 8" key="1">
    <citation type="submission" date="2016-10" db="EMBL/GenBank/DDBJ databases">
        <authorList>
            <person name="de Groot N.N."/>
        </authorList>
    </citation>
    <scope>NUCLEOTIDE SEQUENCE [LARGE SCALE GENOMIC DNA]</scope>
    <source>
        <strain evidence="7 8">DSM 23421</strain>
    </source>
</reference>
<feature type="transmembrane region" description="Helical" evidence="6">
    <location>
        <begin position="25"/>
        <end position="43"/>
    </location>
</feature>
<evidence type="ECO:0000256" key="6">
    <source>
        <dbReference type="SAM" id="Phobius"/>
    </source>
</evidence>
<keyword evidence="8" id="KW-1185">Reference proteome</keyword>
<dbReference type="Proteomes" id="UP000199109">
    <property type="component" value="Unassembled WGS sequence"/>
</dbReference>
<dbReference type="GO" id="GO:0005886">
    <property type="term" value="C:plasma membrane"/>
    <property type="evidence" value="ECO:0007669"/>
    <property type="project" value="UniProtKB-SubCell"/>
</dbReference>